<keyword evidence="9" id="KW-0560">Oxidoreductase</keyword>
<evidence type="ECO:0000313" key="14">
    <source>
        <dbReference type="EMBL" id="KAK4478888.1"/>
    </source>
</evidence>
<evidence type="ECO:0000256" key="7">
    <source>
        <dbReference type="ARBA" id="ARBA00022723"/>
    </source>
</evidence>
<dbReference type="InterPro" id="IPR002401">
    <property type="entry name" value="Cyt_P450_E_grp-I"/>
</dbReference>
<keyword evidence="8" id="KW-1133">Transmembrane helix</keyword>
<dbReference type="PRINTS" id="PR00385">
    <property type="entry name" value="P450"/>
</dbReference>
<comment type="cofactor">
    <cofactor evidence="2">
        <name>heme</name>
        <dbReference type="ChEBI" id="CHEBI:30413"/>
    </cofactor>
</comment>
<evidence type="ECO:0000256" key="3">
    <source>
        <dbReference type="ARBA" id="ARBA00004167"/>
    </source>
</evidence>
<name>A0ABR0CQU0_9LAMI</name>
<dbReference type="Pfam" id="PF00067">
    <property type="entry name" value="p450"/>
    <property type="match status" value="1"/>
</dbReference>
<keyword evidence="10" id="KW-0408">Iron</keyword>
<comment type="cofactor">
    <cofactor evidence="1">
        <name>a divalent metal cation</name>
        <dbReference type="ChEBI" id="CHEBI:60240"/>
    </cofactor>
</comment>
<dbReference type="InterPro" id="IPR027806">
    <property type="entry name" value="HARBI1_dom"/>
</dbReference>
<keyword evidence="7" id="KW-0479">Metal-binding</keyword>
<evidence type="ECO:0000256" key="6">
    <source>
        <dbReference type="ARBA" id="ARBA00022692"/>
    </source>
</evidence>
<dbReference type="Gene3D" id="1.10.630.10">
    <property type="entry name" value="Cytochrome P450"/>
    <property type="match status" value="1"/>
</dbReference>
<evidence type="ECO:0000313" key="15">
    <source>
        <dbReference type="Proteomes" id="UP001291926"/>
    </source>
</evidence>
<comment type="caution">
    <text evidence="14">The sequence shown here is derived from an EMBL/GenBank/DDBJ whole genome shotgun (WGS) entry which is preliminary data.</text>
</comment>
<evidence type="ECO:0000256" key="1">
    <source>
        <dbReference type="ARBA" id="ARBA00001968"/>
    </source>
</evidence>
<keyword evidence="11" id="KW-0503">Monooxygenase</keyword>
<dbReference type="CDD" id="cd11072">
    <property type="entry name" value="CYP71-like"/>
    <property type="match status" value="1"/>
</dbReference>
<evidence type="ECO:0000256" key="9">
    <source>
        <dbReference type="ARBA" id="ARBA00023002"/>
    </source>
</evidence>
<dbReference type="EMBL" id="JAYDYQ010002687">
    <property type="protein sequence ID" value="KAK4478888.1"/>
    <property type="molecule type" value="Genomic_DNA"/>
</dbReference>
<evidence type="ECO:0000256" key="8">
    <source>
        <dbReference type="ARBA" id="ARBA00022989"/>
    </source>
</evidence>
<dbReference type="Proteomes" id="UP001291926">
    <property type="component" value="Unassembled WGS sequence"/>
</dbReference>
<sequence>MNLFLLVALIVPVFILFLFLFPKNKRVQKSLNPPGPSGLPFIGNLHQFDASNPHIYLWKLSKKYGPLMSMKLGKVPVLVVSSPKIAKEVLKTHDLAFCSRPRVLGQYKLSYNGLDVAFTPYSDSWKELRKICVLHLLSNKQVQSFCPIREEEVFREIANLSVMASSCQVANLSKMMLFFTSTLICRIAFAKKYDEEESERLRFDNLMIENQAMEGGFFVSDYLPWFSWVDKLSGMISRLDKDFKELDEFYQELIDEHLDLNSPKSVNPNILDLLIQLKEDKSCSIDLTWDHIKAVLMDILVAGTDTAAATIIWTMTALMKNPNSMKKLQKEIRDLIGKKGKVNEDDLLKLSYLKAVIKESLRLYPPAPLLLPRETIRECMLEGYTIAPKTLVYVNAWAIARDPEYWENPNEFVPERFLNTSVDMKKVVKKLMMMKMKKKMKKLRTRLGIRLVDYQPTQIRLVQVWDQPSTHQTSDFDQQSGNGSEVSATLSEIRRVVNSAVQSFVLDQLSLLTILDQLSLLNRKGCLGALDGTYIKVKVPASDKGRYRSRKGDICTNVLGVVDRDMRFVYILAGWEGSAADSRVLRDAINRPTGLRIPNGNYYLCDNGYTNGDGFLTPYRGKRYHLEEWDEGARQPQDYQEYFNLKHSKARNIIERAFGHLKNRWPVLRSNTYYPVKTQNRIIMACALIHNFIRTNMEVDPLDVQVPPPLEPHEIDLEFIDTVETSEEWSNYRDNLANQMFNSYRGIN</sequence>
<comment type="subcellular location">
    <subcellularLocation>
        <location evidence="3">Membrane</location>
        <topology evidence="3">Single-pass membrane protein</topology>
    </subcellularLocation>
</comment>
<evidence type="ECO:0000256" key="2">
    <source>
        <dbReference type="ARBA" id="ARBA00001971"/>
    </source>
</evidence>
<dbReference type="PRINTS" id="PR00463">
    <property type="entry name" value="EP450I"/>
</dbReference>
<evidence type="ECO:0000256" key="11">
    <source>
        <dbReference type="ARBA" id="ARBA00023033"/>
    </source>
</evidence>
<dbReference type="Pfam" id="PF13359">
    <property type="entry name" value="DDE_Tnp_4"/>
    <property type="match status" value="1"/>
</dbReference>
<evidence type="ECO:0000259" key="13">
    <source>
        <dbReference type="Pfam" id="PF13359"/>
    </source>
</evidence>
<dbReference type="PANTHER" id="PTHR47955">
    <property type="entry name" value="CYTOCHROME P450 FAMILY 71 PROTEIN"/>
    <property type="match status" value="1"/>
</dbReference>
<reference evidence="14 15" key="1">
    <citation type="journal article" date="2023" name="bioRxiv">
        <title>Genome report: Whole genome sequence and annotation of Penstemon davidsonii.</title>
        <authorList>
            <person name="Ostevik K.L."/>
            <person name="Alabady M."/>
            <person name="Zhang M."/>
            <person name="Rausher M.D."/>
        </authorList>
    </citation>
    <scope>NUCLEOTIDE SEQUENCE [LARGE SCALE GENOMIC DNA]</scope>
    <source>
        <strain evidence="14">DNT005</strain>
        <tissue evidence="14">Whole leaf</tissue>
    </source>
</reference>
<dbReference type="PANTHER" id="PTHR47955:SF22">
    <property type="entry name" value="CYTOCHROME P450 83B1-LIKE"/>
    <property type="match status" value="1"/>
</dbReference>
<dbReference type="InterPro" id="IPR036396">
    <property type="entry name" value="Cyt_P450_sf"/>
</dbReference>
<evidence type="ECO:0000256" key="4">
    <source>
        <dbReference type="ARBA" id="ARBA00010617"/>
    </source>
</evidence>
<feature type="domain" description="DDE Tnp4" evidence="13">
    <location>
        <begin position="530"/>
        <end position="691"/>
    </location>
</feature>
<keyword evidence="5" id="KW-0349">Heme</keyword>
<keyword evidence="12" id="KW-0472">Membrane</keyword>
<comment type="similarity">
    <text evidence="4">Belongs to the cytochrome P450 family.</text>
</comment>
<proteinExistence type="inferred from homology"/>
<dbReference type="InterPro" id="IPR001128">
    <property type="entry name" value="Cyt_P450"/>
</dbReference>
<keyword evidence="15" id="KW-1185">Reference proteome</keyword>
<gene>
    <name evidence="14" type="ORF">RD792_014394</name>
</gene>
<protein>
    <recommendedName>
        <fullName evidence="13">DDE Tnp4 domain-containing protein</fullName>
    </recommendedName>
</protein>
<keyword evidence="6" id="KW-0812">Transmembrane</keyword>
<organism evidence="14 15">
    <name type="scientific">Penstemon davidsonii</name>
    <dbReference type="NCBI Taxonomy" id="160366"/>
    <lineage>
        <taxon>Eukaryota</taxon>
        <taxon>Viridiplantae</taxon>
        <taxon>Streptophyta</taxon>
        <taxon>Embryophyta</taxon>
        <taxon>Tracheophyta</taxon>
        <taxon>Spermatophyta</taxon>
        <taxon>Magnoliopsida</taxon>
        <taxon>eudicotyledons</taxon>
        <taxon>Gunneridae</taxon>
        <taxon>Pentapetalae</taxon>
        <taxon>asterids</taxon>
        <taxon>lamiids</taxon>
        <taxon>Lamiales</taxon>
        <taxon>Plantaginaceae</taxon>
        <taxon>Cheloneae</taxon>
        <taxon>Penstemon</taxon>
    </lineage>
</organism>
<dbReference type="SUPFAM" id="SSF48264">
    <property type="entry name" value="Cytochrome P450"/>
    <property type="match status" value="1"/>
</dbReference>
<evidence type="ECO:0000256" key="10">
    <source>
        <dbReference type="ARBA" id="ARBA00023004"/>
    </source>
</evidence>
<accession>A0ABR0CQU0</accession>
<evidence type="ECO:0000256" key="12">
    <source>
        <dbReference type="ARBA" id="ARBA00023136"/>
    </source>
</evidence>
<evidence type="ECO:0000256" key="5">
    <source>
        <dbReference type="ARBA" id="ARBA00022617"/>
    </source>
</evidence>